<sequence>MIDLDRLKEALDLYKRDFARHWKNERYKWEAVKHFREHWDPWAGASASDTVISVVRRHVRRTG</sequence>
<dbReference type="AlphaFoldDB" id="A0A1Y3PKB0"/>
<protein>
    <submittedName>
        <fullName evidence="1">Uncharacterized protein</fullName>
    </submittedName>
</protein>
<gene>
    <name evidence="1" type="ORF">BAA01_00645</name>
</gene>
<name>A0A1Y3PKB0_9BACI</name>
<accession>A0A1Y3PKB0</accession>
<proteinExistence type="predicted"/>
<reference evidence="2" key="1">
    <citation type="submission" date="2016-06" db="EMBL/GenBank/DDBJ databases">
        <authorList>
            <person name="Nascimento L."/>
            <person name="Pereira R.V."/>
            <person name="Martins L.F."/>
            <person name="Quaggio R.B."/>
            <person name="Silva A.M."/>
            <person name="Setubal J.C."/>
        </authorList>
    </citation>
    <scope>NUCLEOTIDE SEQUENCE [LARGE SCALE GENOMIC DNA]</scope>
</reference>
<evidence type="ECO:0000313" key="1">
    <source>
        <dbReference type="EMBL" id="OUM87514.1"/>
    </source>
</evidence>
<organism evidence="1 2">
    <name type="scientific">Bacillus thermozeamaize</name>
    <dbReference type="NCBI Taxonomy" id="230954"/>
    <lineage>
        <taxon>Bacteria</taxon>
        <taxon>Bacillati</taxon>
        <taxon>Bacillota</taxon>
        <taxon>Bacilli</taxon>
        <taxon>Bacillales</taxon>
        <taxon>Bacillaceae</taxon>
        <taxon>Bacillus</taxon>
    </lineage>
</organism>
<dbReference type="Proteomes" id="UP000196475">
    <property type="component" value="Unassembled WGS sequence"/>
</dbReference>
<dbReference type="EMBL" id="LZRT01000074">
    <property type="protein sequence ID" value="OUM87514.1"/>
    <property type="molecule type" value="Genomic_DNA"/>
</dbReference>
<comment type="caution">
    <text evidence="1">The sequence shown here is derived from an EMBL/GenBank/DDBJ whole genome shotgun (WGS) entry which is preliminary data.</text>
</comment>
<evidence type="ECO:0000313" key="2">
    <source>
        <dbReference type="Proteomes" id="UP000196475"/>
    </source>
</evidence>